<accession>A0A0H3PEL5</accession>
<dbReference type="InterPro" id="IPR007454">
    <property type="entry name" value="UPF0250_YbeD-like"/>
</dbReference>
<protein>
    <recommendedName>
        <fullName evidence="3">DUF493 domain-containing protein</fullName>
    </recommendedName>
</protein>
<dbReference type="EMBL" id="CP000538">
    <property type="protein sequence ID" value="EAQ73164.1"/>
    <property type="molecule type" value="Genomic_DNA"/>
</dbReference>
<proteinExistence type="predicted"/>
<sequence length="87" mass="10356">MVNLCDLKKEPQINYPTFWDYKVIFEVHVRASEIFQEILGQREYKFEHSNSSASGKYQSYLLNVYVDSKKDRLDIFDKLKAKAKFVL</sequence>
<dbReference type="SUPFAM" id="SSF117991">
    <property type="entry name" value="YbeD/HP0495-like"/>
    <property type="match status" value="1"/>
</dbReference>
<dbReference type="KEGG" id="cjj:CJJ81176_0280"/>
<name>A0A0H3PEL5_CAMJJ</name>
<gene>
    <name evidence="1" type="ordered locus">CJJ81176_0280</name>
</gene>
<dbReference type="Pfam" id="PF04359">
    <property type="entry name" value="DUF493"/>
    <property type="match status" value="1"/>
</dbReference>
<evidence type="ECO:0000313" key="2">
    <source>
        <dbReference type="Proteomes" id="UP000000646"/>
    </source>
</evidence>
<dbReference type="AlphaFoldDB" id="A0A0H3PEL5"/>
<dbReference type="RefSeq" id="WP_002869152.1">
    <property type="nucleotide sequence ID" value="NC_008787.1"/>
</dbReference>
<dbReference type="Proteomes" id="UP000000646">
    <property type="component" value="Chromosome"/>
</dbReference>
<organism evidence="1 2">
    <name type="scientific">Campylobacter jejuni subsp. jejuni serotype O:23/36 (strain 81-176)</name>
    <dbReference type="NCBI Taxonomy" id="354242"/>
    <lineage>
        <taxon>Bacteria</taxon>
        <taxon>Pseudomonadati</taxon>
        <taxon>Campylobacterota</taxon>
        <taxon>Epsilonproteobacteria</taxon>
        <taxon>Campylobacterales</taxon>
        <taxon>Campylobacteraceae</taxon>
        <taxon>Campylobacter</taxon>
    </lineage>
</organism>
<dbReference type="Gene3D" id="3.30.70.260">
    <property type="match status" value="1"/>
</dbReference>
<evidence type="ECO:0008006" key="3">
    <source>
        <dbReference type="Google" id="ProtNLM"/>
    </source>
</evidence>
<dbReference type="eggNOG" id="COG2921">
    <property type="taxonomic scope" value="Bacteria"/>
</dbReference>
<dbReference type="InterPro" id="IPR027471">
    <property type="entry name" value="YbeD-like_sf"/>
</dbReference>
<reference evidence="2" key="1">
    <citation type="submission" date="2006-12" db="EMBL/GenBank/DDBJ databases">
        <authorList>
            <person name="Fouts D.E."/>
            <person name="Nelson K.E."/>
            <person name="Sebastian Y."/>
        </authorList>
    </citation>
    <scope>NUCLEOTIDE SEQUENCE [LARGE SCALE GENOMIC DNA]</scope>
    <source>
        <strain evidence="2">81-176</strain>
    </source>
</reference>
<dbReference type="HOGENOM" id="CLU_161438_3_0_7"/>
<evidence type="ECO:0000313" key="1">
    <source>
        <dbReference type="EMBL" id="EAQ73164.1"/>
    </source>
</evidence>